<gene>
    <name evidence="1" type="ORF">HPB50_015957</name>
</gene>
<sequence>MLILFTCAAISREAARSGRPASVGEEEEGQAASRTRRASLPLLVSVALDMRRDADVQGLFIMLLLSGMLSLVLCSALAGIQHREAAQRERRHEAACIYKVIRVLTPMEHHIANHDLKAAPVNDCKRAAACRSPRKIV</sequence>
<organism evidence="1 2">
    <name type="scientific">Hyalomma asiaticum</name>
    <name type="common">Tick</name>
    <dbReference type="NCBI Taxonomy" id="266040"/>
    <lineage>
        <taxon>Eukaryota</taxon>
        <taxon>Metazoa</taxon>
        <taxon>Ecdysozoa</taxon>
        <taxon>Arthropoda</taxon>
        <taxon>Chelicerata</taxon>
        <taxon>Arachnida</taxon>
        <taxon>Acari</taxon>
        <taxon>Parasitiformes</taxon>
        <taxon>Ixodida</taxon>
        <taxon>Ixodoidea</taxon>
        <taxon>Ixodidae</taxon>
        <taxon>Hyalomminae</taxon>
        <taxon>Hyalomma</taxon>
    </lineage>
</organism>
<keyword evidence="2" id="KW-1185">Reference proteome</keyword>
<dbReference type="EMBL" id="CM023481">
    <property type="protein sequence ID" value="KAH6946888.1"/>
    <property type="molecule type" value="Genomic_DNA"/>
</dbReference>
<protein>
    <submittedName>
        <fullName evidence="1">Uncharacterized protein</fullName>
    </submittedName>
</protein>
<reference evidence="1" key="1">
    <citation type="submission" date="2020-05" db="EMBL/GenBank/DDBJ databases">
        <title>Large-scale comparative analyses of tick genomes elucidate their genetic diversity and vector capacities.</title>
        <authorList>
            <person name="Jia N."/>
            <person name="Wang J."/>
            <person name="Shi W."/>
            <person name="Du L."/>
            <person name="Sun Y."/>
            <person name="Zhan W."/>
            <person name="Jiang J."/>
            <person name="Wang Q."/>
            <person name="Zhang B."/>
            <person name="Ji P."/>
            <person name="Sakyi L.B."/>
            <person name="Cui X."/>
            <person name="Yuan T."/>
            <person name="Jiang B."/>
            <person name="Yang W."/>
            <person name="Lam T.T.-Y."/>
            <person name="Chang Q."/>
            <person name="Ding S."/>
            <person name="Wang X."/>
            <person name="Zhu J."/>
            <person name="Ruan X."/>
            <person name="Zhao L."/>
            <person name="Wei J."/>
            <person name="Que T."/>
            <person name="Du C."/>
            <person name="Cheng J."/>
            <person name="Dai P."/>
            <person name="Han X."/>
            <person name="Huang E."/>
            <person name="Gao Y."/>
            <person name="Liu J."/>
            <person name="Shao H."/>
            <person name="Ye R."/>
            <person name="Li L."/>
            <person name="Wei W."/>
            <person name="Wang X."/>
            <person name="Wang C."/>
            <person name="Yang T."/>
            <person name="Huo Q."/>
            <person name="Li W."/>
            <person name="Guo W."/>
            <person name="Chen H."/>
            <person name="Zhou L."/>
            <person name="Ni X."/>
            <person name="Tian J."/>
            <person name="Zhou Y."/>
            <person name="Sheng Y."/>
            <person name="Liu T."/>
            <person name="Pan Y."/>
            <person name="Xia L."/>
            <person name="Li J."/>
            <person name="Zhao F."/>
            <person name="Cao W."/>
        </authorList>
    </citation>
    <scope>NUCLEOTIDE SEQUENCE</scope>
    <source>
        <strain evidence="1">Hyas-2018</strain>
    </source>
</reference>
<accession>A0ACB7TIJ3</accession>
<evidence type="ECO:0000313" key="1">
    <source>
        <dbReference type="EMBL" id="KAH6946888.1"/>
    </source>
</evidence>
<evidence type="ECO:0000313" key="2">
    <source>
        <dbReference type="Proteomes" id="UP000821845"/>
    </source>
</evidence>
<name>A0ACB7TIJ3_HYAAI</name>
<comment type="caution">
    <text evidence="1">The sequence shown here is derived from an EMBL/GenBank/DDBJ whole genome shotgun (WGS) entry which is preliminary data.</text>
</comment>
<dbReference type="Proteomes" id="UP000821845">
    <property type="component" value="Chromosome 1"/>
</dbReference>
<proteinExistence type="predicted"/>